<dbReference type="GeneID" id="9585441"/>
<dbReference type="KEGG" id="scm:SCHCO_02685463"/>
<feature type="non-terminal residue" evidence="2">
    <location>
        <position position="496"/>
    </location>
</feature>
<dbReference type="PROSITE" id="PS50181">
    <property type="entry name" value="FBOX"/>
    <property type="match status" value="1"/>
</dbReference>
<dbReference type="Pfam" id="PF00646">
    <property type="entry name" value="F-box"/>
    <property type="match status" value="1"/>
</dbReference>
<sequence>MRDEGSAHKLSSESPHFCLVDLPPEVLEVILSLARPLDVLAVRKTCSTLHAASRNRWVWLSVAQRTAFLHGLPLTPTERAVMGTSDLERFATAPGRSFRALVAASGPFRADWNAIPELHPRRKTVYPNMAGQFFPDDEVFIFPGGSYLMITNKDGDMTLYRLDSAGPEQLGTLPYTAHQFLQDGTVLQIVTLTKTASRREPWKISVFKIALDGEKSEFWLVASVCVSLRLTSHNALALFGTRIAVADNFDVLVWDFALDRRTSWGHKLSLEDHVVKDLRILIYENRVVLMCCPMDPEALILAFNTRGTPMEKPNVRAKVAVFEVPAYAAGRNRIRLWPSVTMCLGQDQILHCPDRAIPGALFAFQVHTQFPGAEGHLHTYTLRDDLESTRRSPAHCIVPPSPSLDESFSYYSAVMMTACDIGQACFEQHGVLTGMGTTVHLAWLEPAEGQMLFRSSVRLVQSARYDLRKLCHSFDVASGRFCALYADGELLVADYI</sequence>
<dbReference type="InterPro" id="IPR001810">
    <property type="entry name" value="F-box_dom"/>
</dbReference>
<dbReference type="EMBL" id="GL377304">
    <property type="protein sequence ID" value="EFI99491.1"/>
    <property type="molecule type" value="Genomic_DNA"/>
</dbReference>
<dbReference type="OrthoDB" id="2688364at2759"/>
<dbReference type="AlphaFoldDB" id="D8PZS3"/>
<name>D8PZS3_SCHCM</name>
<organism evidence="3">
    <name type="scientific">Schizophyllum commune (strain H4-8 / FGSC 9210)</name>
    <name type="common">Split gill fungus</name>
    <dbReference type="NCBI Taxonomy" id="578458"/>
    <lineage>
        <taxon>Eukaryota</taxon>
        <taxon>Fungi</taxon>
        <taxon>Dikarya</taxon>
        <taxon>Basidiomycota</taxon>
        <taxon>Agaricomycotina</taxon>
        <taxon>Agaricomycetes</taxon>
        <taxon>Agaricomycetidae</taxon>
        <taxon>Agaricales</taxon>
        <taxon>Schizophyllaceae</taxon>
        <taxon>Schizophyllum</taxon>
    </lineage>
</organism>
<evidence type="ECO:0000259" key="1">
    <source>
        <dbReference type="PROSITE" id="PS50181"/>
    </source>
</evidence>
<keyword evidence="3" id="KW-1185">Reference proteome</keyword>
<dbReference type="InterPro" id="IPR036047">
    <property type="entry name" value="F-box-like_dom_sf"/>
</dbReference>
<dbReference type="RefSeq" id="XP_003034394.1">
    <property type="nucleotide sequence ID" value="XM_003034348.1"/>
</dbReference>
<proteinExistence type="predicted"/>
<dbReference type="VEuPathDB" id="FungiDB:SCHCODRAFT_02685463"/>
<evidence type="ECO:0000313" key="2">
    <source>
        <dbReference type="EMBL" id="EFI99491.1"/>
    </source>
</evidence>
<dbReference type="HOGENOM" id="CLU_515008_0_0_1"/>
<dbReference type="Proteomes" id="UP000007431">
    <property type="component" value="Unassembled WGS sequence"/>
</dbReference>
<evidence type="ECO:0000313" key="3">
    <source>
        <dbReference type="Proteomes" id="UP000007431"/>
    </source>
</evidence>
<gene>
    <name evidence="2" type="ORF">SCHCODRAFT_106835</name>
</gene>
<feature type="domain" description="F-box" evidence="1">
    <location>
        <begin position="16"/>
        <end position="62"/>
    </location>
</feature>
<reference evidence="2 3" key="1">
    <citation type="journal article" date="2010" name="Nat. Biotechnol.">
        <title>Genome sequence of the model mushroom Schizophyllum commune.</title>
        <authorList>
            <person name="Ohm R.A."/>
            <person name="de Jong J.F."/>
            <person name="Lugones L.G."/>
            <person name="Aerts A."/>
            <person name="Kothe E."/>
            <person name="Stajich J.E."/>
            <person name="de Vries R.P."/>
            <person name="Record E."/>
            <person name="Levasseur A."/>
            <person name="Baker S.E."/>
            <person name="Bartholomew K.A."/>
            <person name="Coutinho P.M."/>
            <person name="Erdmann S."/>
            <person name="Fowler T.J."/>
            <person name="Gathman A.C."/>
            <person name="Lombard V."/>
            <person name="Henrissat B."/>
            <person name="Knabe N."/>
            <person name="Kuees U."/>
            <person name="Lilly W.W."/>
            <person name="Lindquist E."/>
            <person name="Lucas S."/>
            <person name="Magnuson J.K."/>
            <person name="Piumi F."/>
            <person name="Raudaskoski M."/>
            <person name="Salamov A."/>
            <person name="Schmutz J."/>
            <person name="Schwarze F.W.M.R."/>
            <person name="vanKuyk P.A."/>
            <person name="Horton J.S."/>
            <person name="Grigoriev I.V."/>
            <person name="Woesten H.A.B."/>
        </authorList>
    </citation>
    <scope>NUCLEOTIDE SEQUENCE [LARGE SCALE GENOMIC DNA]</scope>
    <source>
        <strain evidence="3">H4-8 / FGSC 9210</strain>
    </source>
</reference>
<dbReference type="SUPFAM" id="SSF81383">
    <property type="entry name" value="F-box domain"/>
    <property type="match status" value="1"/>
</dbReference>
<dbReference type="InParanoid" id="D8PZS3"/>
<protein>
    <recommendedName>
        <fullName evidence="1">F-box domain-containing protein</fullName>
    </recommendedName>
</protein>
<accession>D8PZS3</accession>